<dbReference type="GO" id="GO:0015562">
    <property type="term" value="F:efflux transmembrane transporter activity"/>
    <property type="evidence" value="ECO:0007669"/>
    <property type="project" value="InterPro"/>
</dbReference>
<dbReference type="Proteomes" id="UP000001095">
    <property type="component" value="Unassembled WGS sequence"/>
</dbReference>
<dbReference type="AlphaFoldDB" id="K8NN64"/>
<feature type="compositionally biased region" description="Polar residues" evidence="1">
    <location>
        <begin position="473"/>
        <end position="484"/>
    </location>
</feature>
<sequence>MNRAIHINANHTFEVTYRPKPTHVAILLSALLLSGCASFSPDGGMTVVANVAGETIKKDVMSIRSTDDAEWANGAVQSLLRRGLTVDTAVQIALLNNRGLQAAYNELALAEADLVQESLPPNPTFSISRIAGGGAVEIERQVAADILALATLPFRSEIARQHFKQAQLRAAEGTLRLAADVRRTYYRAVAANELVTLLTDAKSTAESTAQLALKLGQTGSLNKLDQAREQVFYAEVTADLATLRQDATSSRERLIRLLGLWDGDLGFRLPQRLPMLPRRPLSLPGIEVDAVEHRVDLQIARIELVALAKSLNLTEATRFVTLVDVAGIDKKTRDSGSPPLRERGFDIQFQIPIFDGGEVRVRQAIETYNLAFNRLTEKAINVRSEARDAFRVYRSTYDIAGHYQREVLPLRQIITQEMQLRFSSMQIDVFALLVEARQRIAALRAAIEAKRDFWLAQSELKTAVNGGGRADSQPETRSSPTAQASGGGGH</sequence>
<comment type="caution">
    <text evidence="2">The sequence shown here is derived from an EMBL/GenBank/DDBJ whole genome shotgun (WGS) entry which is preliminary data.</text>
</comment>
<dbReference type="PANTHER" id="PTHR30203:SF24">
    <property type="entry name" value="BLR4935 PROTEIN"/>
    <property type="match status" value="1"/>
</dbReference>
<keyword evidence="3" id="KW-1185">Reference proteome</keyword>
<dbReference type="SUPFAM" id="SSF56954">
    <property type="entry name" value="Outer membrane efflux proteins (OEP)"/>
    <property type="match status" value="1"/>
</dbReference>
<proteinExistence type="predicted"/>
<dbReference type="EMBL" id="AGWY01000018">
    <property type="protein sequence ID" value="EKS31757.1"/>
    <property type="molecule type" value="Genomic_DNA"/>
</dbReference>
<evidence type="ECO:0000256" key="1">
    <source>
        <dbReference type="SAM" id="MobiDB-lite"/>
    </source>
</evidence>
<dbReference type="InterPro" id="IPR010131">
    <property type="entry name" value="MdtP/NodT-like"/>
</dbReference>
<feature type="region of interest" description="Disordered" evidence="1">
    <location>
        <begin position="465"/>
        <end position="490"/>
    </location>
</feature>
<reference evidence="2 3" key="1">
    <citation type="submission" date="2012-04" db="EMBL/GenBank/DDBJ databases">
        <title>The Genome Sequence of Afipia clevelandensis ATCC 49720.</title>
        <authorList>
            <consortium name="The Broad Institute Genome Sequencing Platform"/>
            <person name="Earl A."/>
            <person name="Ward D."/>
            <person name="Feldgarden M."/>
            <person name="Gevers D."/>
            <person name="Huys G."/>
            <person name="Walker B."/>
            <person name="Young S.K."/>
            <person name="Zeng Q."/>
            <person name="Gargeya S."/>
            <person name="Fitzgerald M."/>
            <person name="Haas B."/>
            <person name="Abouelleil A."/>
            <person name="Alvarado L."/>
            <person name="Arachchi H.M."/>
            <person name="Berlin A."/>
            <person name="Chapman S.B."/>
            <person name="Goldberg J."/>
            <person name="Griggs A."/>
            <person name="Gujja S."/>
            <person name="Hansen M."/>
            <person name="Howarth C."/>
            <person name="Imamovic A."/>
            <person name="Larimer J."/>
            <person name="McCowen C."/>
            <person name="Montmayeur A."/>
            <person name="Murphy C."/>
            <person name="Neiman D."/>
            <person name="Pearson M."/>
            <person name="Priest M."/>
            <person name="Roberts A."/>
            <person name="Saif S."/>
            <person name="Shea T."/>
            <person name="Sisk P."/>
            <person name="Sykes S."/>
            <person name="Wortman J."/>
            <person name="Nusbaum C."/>
            <person name="Birren B."/>
        </authorList>
    </citation>
    <scope>NUCLEOTIDE SEQUENCE [LARGE SCALE GENOMIC DNA]</scope>
    <source>
        <strain evidence="2 3">ATCC 49720</strain>
    </source>
</reference>
<dbReference type="Gene3D" id="1.20.1600.10">
    <property type="entry name" value="Outer membrane efflux proteins (OEP)"/>
    <property type="match status" value="1"/>
</dbReference>
<evidence type="ECO:0000313" key="2">
    <source>
        <dbReference type="EMBL" id="EKS31757.1"/>
    </source>
</evidence>
<evidence type="ECO:0008006" key="4">
    <source>
        <dbReference type="Google" id="ProtNLM"/>
    </source>
</evidence>
<protein>
    <recommendedName>
        <fullName evidence="4">Outer membrane efflux protein</fullName>
    </recommendedName>
</protein>
<dbReference type="OrthoDB" id="237412at2"/>
<organism evidence="2 3">
    <name type="scientific">Afipia clevelandensis ATCC 49720</name>
    <dbReference type="NCBI Taxonomy" id="883079"/>
    <lineage>
        <taxon>Bacteria</taxon>
        <taxon>Pseudomonadati</taxon>
        <taxon>Pseudomonadota</taxon>
        <taxon>Alphaproteobacteria</taxon>
        <taxon>Hyphomicrobiales</taxon>
        <taxon>Nitrobacteraceae</taxon>
        <taxon>Afipia</taxon>
    </lineage>
</organism>
<gene>
    <name evidence="2" type="ORF">HMPREF9696_03978</name>
</gene>
<dbReference type="RefSeq" id="WP_002714848.1">
    <property type="nucleotide sequence ID" value="NZ_KB375281.1"/>
</dbReference>
<dbReference type="PATRIC" id="fig|883079.3.peg.4065"/>
<name>K8NN64_9BRAD</name>
<dbReference type="PANTHER" id="PTHR30203">
    <property type="entry name" value="OUTER MEMBRANE CATION EFFLUX PROTEIN"/>
    <property type="match status" value="1"/>
</dbReference>
<dbReference type="HOGENOM" id="CLU_043115_0_0_5"/>
<evidence type="ECO:0000313" key="3">
    <source>
        <dbReference type="Proteomes" id="UP000001095"/>
    </source>
</evidence>
<accession>K8NN64</accession>